<dbReference type="EMBL" id="JADBEM010000001">
    <property type="protein sequence ID" value="MBE1610247.1"/>
    <property type="molecule type" value="Genomic_DNA"/>
</dbReference>
<sequence length="203" mass="22267">MMRTVYEMDRHRERSAVSDVLAAAFQEDPIVGWMFPDPTERPRLQRAYYTALLRQPNAQAYLNATGDAAAIWLDLPAGQAPLEDPQGADAGGPDPLAVFGPHAERLGHLGGLLAQHHPHSEHHLYLACLGVRPDRQGGGLGSALLRHCLTEADAEGLPAYLEASSPRSRDLYLRHGFQDLGTPVQPSGDLLIWPMWRPKTLTS</sequence>
<name>A0A927RBK7_9ACTN</name>
<evidence type="ECO:0000259" key="1">
    <source>
        <dbReference type="PROSITE" id="PS51186"/>
    </source>
</evidence>
<keyword evidence="3" id="KW-1185">Reference proteome</keyword>
<dbReference type="InterPro" id="IPR052523">
    <property type="entry name" value="Trichothecene_AcTrans"/>
</dbReference>
<reference evidence="2" key="1">
    <citation type="submission" date="2020-10" db="EMBL/GenBank/DDBJ databases">
        <title>Sequencing the genomes of 1000 actinobacteria strains.</title>
        <authorList>
            <person name="Klenk H.-P."/>
        </authorList>
    </citation>
    <scope>NUCLEOTIDE SEQUENCE</scope>
    <source>
        <strain evidence="2">DSM 45354</strain>
    </source>
</reference>
<feature type="domain" description="N-acetyltransferase" evidence="1">
    <location>
        <begin position="59"/>
        <end position="200"/>
    </location>
</feature>
<accession>A0A927RBK7</accession>
<evidence type="ECO:0000313" key="3">
    <source>
        <dbReference type="Proteomes" id="UP000638648"/>
    </source>
</evidence>
<protein>
    <submittedName>
        <fullName evidence="2">Ribosomal protein S18 acetylase RimI-like enzyme</fullName>
    </submittedName>
</protein>
<gene>
    <name evidence="2" type="ORF">HEB94_007095</name>
</gene>
<dbReference type="Gene3D" id="3.40.630.30">
    <property type="match status" value="1"/>
</dbReference>
<dbReference type="Pfam" id="PF00583">
    <property type="entry name" value="Acetyltransf_1"/>
    <property type="match status" value="1"/>
</dbReference>
<dbReference type="GO" id="GO:0005840">
    <property type="term" value="C:ribosome"/>
    <property type="evidence" value="ECO:0007669"/>
    <property type="project" value="UniProtKB-KW"/>
</dbReference>
<dbReference type="PROSITE" id="PS51186">
    <property type="entry name" value="GNAT"/>
    <property type="match status" value="1"/>
</dbReference>
<dbReference type="AlphaFoldDB" id="A0A927RBK7"/>
<dbReference type="InterPro" id="IPR000182">
    <property type="entry name" value="GNAT_dom"/>
</dbReference>
<organism evidence="2 3">
    <name type="scientific">Actinopolymorpha pittospori</name>
    <dbReference type="NCBI Taxonomy" id="648752"/>
    <lineage>
        <taxon>Bacteria</taxon>
        <taxon>Bacillati</taxon>
        <taxon>Actinomycetota</taxon>
        <taxon>Actinomycetes</taxon>
        <taxon>Propionibacteriales</taxon>
        <taxon>Actinopolymorphaceae</taxon>
        <taxon>Actinopolymorpha</taxon>
    </lineage>
</organism>
<evidence type="ECO:0000313" key="2">
    <source>
        <dbReference type="EMBL" id="MBE1610247.1"/>
    </source>
</evidence>
<keyword evidence="2" id="KW-0687">Ribonucleoprotein</keyword>
<keyword evidence="2" id="KW-0689">Ribosomal protein</keyword>
<dbReference type="SUPFAM" id="SSF55729">
    <property type="entry name" value="Acyl-CoA N-acyltransferases (Nat)"/>
    <property type="match status" value="1"/>
</dbReference>
<comment type="caution">
    <text evidence="2">The sequence shown here is derived from an EMBL/GenBank/DDBJ whole genome shotgun (WGS) entry which is preliminary data.</text>
</comment>
<dbReference type="GO" id="GO:0016747">
    <property type="term" value="F:acyltransferase activity, transferring groups other than amino-acyl groups"/>
    <property type="evidence" value="ECO:0007669"/>
    <property type="project" value="InterPro"/>
</dbReference>
<dbReference type="PANTHER" id="PTHR42791">
    <property type="entry name" value="GNAT FAMILY ACETYLTRANSFERASE"/>
    <property type="match status" value="1"/>
</dbReference>
<dbReference type="Proteomes" id="UP000638648">
    <property type="component" value="Unassembled WGS sequence"/>
</dbReference>
<dbReference type="PANTHER" id="PTHR42791:SF1">
    <property type="entry name" value="N-ACETYLTRANSFERASE DOMAIN-CONTAINING PROTEIN"/>
    <property type="match status" value="1"/>
</dbReference>
<dbReference type="CDD" id="cd04301">
    <property type="entry name" value="NAT_SF"/>
    <property type="match status" value="1"/>
</dbReference>
<dbReference type="InterPro" id="IPR016181">
    <property type="entry name" value="Acyl_CoA_acyltransferase"/>
</dbReference>
<proteinExistence type="predicted"/>